<organism evidence="7 8">
    <name type="scientific">Mucilaginibacter gossypii</name>
    <dbReference type="NCBI Taxonomy" id="551996"/>
    <lineage>
        <taxon>Bacteria</taxon>
        <taxon>Pseudomonadati</taxon>
        <taxon>Bacteroidota</taxon>
        <taxon>Sphingobacteriia</taxon>
        <taxon>Sphingobacteriales</taxon>
        <taxon>Sphingobacteriaceae</taxon>
        <taxon>Mucilaginibacter</taxon>
    </lineage>
</organism>
<keyword evidence="4 5" id="KW-0472">Membrane</keyword>
<name>A0A1G7XYP7_9SPHI</name>
<evidence type="ECO:0000259" key="6">
    <source>
        <dbReference type="Pfam" id="PF06271"/>
    </source>
</evidence>
<evidence type="ECO:0000256" key="3">
    <source>
        <dbReference type="ARBA" id="ARBA00022989"/>
    </source>
</evidence>
<gene>
    <name evidence="7" type="ORF">SAMN05192573_105204</name>
</gene>
<dbReference type="AlphaFoldDB" id="A0A1G7XYP7"/>
<sequence length="244" mass="27619">MQTITVHTTQNIDIDYEIAGIGERIVARIIDYAIFIAFYFILIFLIIGKMPESVLVTCAIIMAAIFVFYDLICETLLNGQSVGKRIMKIRVISLNGNRPRFGQYLLRWLMRMVDFGITLNLGALLCALVTENGQRIGDVVAGTAMVKTHPRTKIDSLTFRPSGDDYEPTFKEVAELNDNDVRLIADVIHNYMKTHNAVVVYNMALKLKEHLKISAQPPDMNDLQFLQAIIKDYSHVSAMSEPYQ</sequence>
<dbReference type="GO" id="GO:0016020">
    <property type="term" value="C:membrane"/>
    <property type="evidence" value="ECO:0007669"/>
    <property type="project" value="UniProtKB-SubCell"/>
</dbReference>
<feature type="transmembrane region" description="Helical" evidence="5">
    <location>
        <begin position="54"/>
        <end position="77"/>
    </location>
</feature>
<keyword evidence="2 5" id="KW-0812">Transmembrane</keyword>
<reference evidence="8" key="1">
    <citation type="submission" date="2016-10" db="EMBL/GenBank/DDBJ databases">
        <authorList>
            <person name="Varghese N."/>
            <person name="Submissions S."/>
        </authorList>
    </citation>
    <scope>NUCLEOTIDE SEQUENCE [LARGE SCALE GENOMIC DNA]</scope>
    <source>
        <strain evidence="8">Gh-67</strain>
    </source>
</reference>
<dbReference type="Proteomes" id="UP000199705">
    <property type="component" value="Unassembled WGS sequence"/>
</dbReference>
<accession>A0A1G7XYP7</accession>
<evidence type="ECO:0000256" key="1">
    <source>
        <dbReference type="ARBA" id="ARBA00004141"/>
    </source>
</evidence>
<proteinExistence type="predicted"/>
<dbReference type="PANTHER" id="PTHR38480">
    <property type="entry name" value="SLR0254 PROTEIN"/>
    <property type="match status" value="1"/>
</dbReference>
<evidence type="ECO:0000256" key="2">
    <source>
        <dbReference type="ARBA" id="ARBA00022692"/>
    </source>
</evidence>
<keyword evidence="8" id="KW-1185">Reference proteome</keyword>
<dbReference type="Pfam" id="PF06271">
    <property type="entry name" value="RDD"/>
    <property type="match status" value="1"/>
</dbReference>
<comment type="subcellular location">
    <subcellularLocation>
        <location evidence="1">Membrane</location>
        <topology evidence="1">Multi-pass membrane protein</topology>
    </subcellularLocation>
</comment>
<feature type="domain" description="RDD" evidence="6">
    <location>
        <begin position="19"/>
        <end position="142"/>
    </location>
</feature>
<evidence type="ECO:0000313" key="8">
    <source>
        <dbReference type="Proteomes" id="UP000199705"/>
    </source>
</evidence>
<dbReference type="EMBL" id="FNCG01000005">
    <property type="protein sequence ID" value="SDG88820.1"/>
    <property type="molecule type" value="Genomic_DNA"/>
</dbReference>
<dbReference type="STRING" id="551996.SAMN05192573_105204"/>
<evidence type="ECO:0000256" key="4">
    <source>
        <dbReference type="ARBA" id="ARBA00023136"/>
    </source>
</evidence>
<evidence type="ECO:0000256" key="5">
    <source>
        <dbReference type="SAM" id="Phobius"/>
    </source>
</evidence>
<protein>
    <submittedName>
        <fullName evidence="7">Uncharacterized membrane protein YckC, RDD family</fullName>
    </submittedName>
</protein>
<evidence type="ECO:0000313" key="7">
    <source>
        <dbReference type="EMBL" id="SDG88820.1"/>
    </source>
</evidence>
<dbReference type="PANTHER" id="PTHR38480:SF1">
    <property type="entry name" value="SLR0254 PROTEIN"/>
    <property type="match status" value="1"/>
</dbReference>
<dbReference type="RefSeq" id="WP_091167401.1">
    <property type="nucleotide sequence ID" value="NZ_FNCG01000005.1"/>
</dbReference>
<feature type="transmembrane region" description="Helical" evidence="5">
    <location>
        <begin position="29"/>
        <end position="48"/>
    </location>
</feature>
<dbReference type="InterPro" id="IPR010432">
    <property type="entry name" value="RDD"/>
</dbReference>
<keyword evidence="3 5" id="KW-1133">Transmembrane helix</keyword>